<comment type="caution">
    <text evidence="3">The sequence shown here is derived from an EMBL/GenBank/DDBJ whole genome shotgun (WGS) entry which is preliminary data.</text>
</comment>
<feature type="domain" description="Glycosyl transferase family 1" evidence="2">
    <location>
        <begin position="1065"/>
        <end position="1218"/>
    </location>
</feature>
<dbReference type="GO" id="GO:0016757">
    <property type="term" value="F:glycosyltransferase activity"/>
    <property type="evidence" value="ECO:0007669"/>
    <property type="project" value="UniProtKB-KW"/>
</dbReference>
<evidence type="ECO:0000313" key="3">
    <source>
        <dbReference type="EMBL" id="MCJ8501250.1"/>
    </source>
</evidence>
<dbReference type="SUPFAM" id="SSF53756">
    <property type="entry name" value="UDP-Glycosyltransferase/glycogen phosphorylase"/>
    <property type="match status" value="3"/>
</dbReference>
<evidence type="ECO:0000313" key="4">
    <source>
        <dbReference type="Proteomes" id="UP001165427"/>
    </source>
</evidence>
<proteinExistence type="predicted"/>
<name>A0AA41R588_9BACT</name>
<dbReference type="EMBL" id="JALJRB010000012">
    <property type="protein sequence ID" value="MCJ8501250.1"/>
    <property type="molecule type" value="Genomic_DNA"/>
</dbReference>
<gene>
    <name evidence="3" type="ORF">MRX98_11755</name>
</gene>
<dbReference type="EC" id="2.4.-.-" evidence="3"/>
<reference evidence="3" key="1">
    <citation type="submission" date="2022-04" db="EMBL/GenBank/DDBJ databases">
        <title>Desulfatitalea alkaliphila sp. nov., a novel anaerobic sulfate-reducing bacterium isolated from terrestrial mud volcano, Taman Peninsula, Russia.</title>
        <authorList>
            <person name="Khomyakova M.A."/>
            <person name="Merkel A.Y."/>
            <person name="Slobodkin A.I."/>
        </authorList>
    </citation>
    <scope>NUCLEOTIDE SEQUENCE</scope>
    <source>
        <strain evidence="3">M08but</strain>
    </source>
</reference>
<dbReference type="AlphaFoldDB" id="A0AA41R588"/>
<dbReference type="CDD" id="cd03809">
    <property type="entry name" value="GT4_MtfB-like"/>
    <property type="match status" value="2"/>
</dbReference>
<dbReference type="Pfam" id="PF00534">
    <property type="entry name" value="Glycos_transf_1"/>
    <property type="match status" value="3"/>
</dbReference>
<dbReference type="Proteomes" id="UP001165427">
    <property type="component" value="Unassembled WGS sequence"/>
</dbReference>
<dbReference type="InterPro" id="IPR001296">
    <property type="entry name" value="Glyco_trans_1"/>
</dbReference>
<dbReference type="PANTHER" id="PTHR46401">
    <property type="entry name" value="GLYCOSYLTRANSFERASE WBBK-RELATED"/>
    <property type="match status" value="1"/>
</dbReference>
<organism evidence="3 4">
    <name type="scientific">Desulfatitalea alkaliphila</name>
    <dbReference type="NCBI Taxonomy" id="2929485"/>
    <lineage>
        <taxon>Bacteria</taxon>
        <taxon>Pseudomonadati</taxon>
        <taxon>Thermodesulfobacteriota</taxon>
        <taxon>Desulfobacteria</taxon>
        <taxon>Desulfobacterales</taxon>
        <taxon>Desulfosarcinaceae</taxon>
        <taxon>Desulfatitalea</taxon>
    </lineage>
</organism>
<keyword evidence="3" id="KW-0328">Glycosyltransferase</keyword>
<dbReference type="CDD" id="cd03801">
    <property type="entry name" value="GT4_PimA-like"/>
    <property type="match status" value="1"/>
</dbReference>
<keyword evidence="4" id="KW-1185">Reference proteome</keyword>
<dbReference type="PANTHER" id="PTHR46401:SF2">
    <property type="entry name" value="GLYCOSYLTRANSFERASE WBBK-RELATED"/>
    <property type="match status" value="1"/>
</dbReference>
<sequence>MRIVIDMQGAQSESRFRGIGRYTMSLAKAIAQNRGNNEIILALSGLFPDTIESIRKTFDNILPQTNIRTWHAPGPVRDCVSGNSWRRKVAEGIREAFLSSLNPDVVQISSLFEGYVDDAVTSIGVFSSHCPTAVILYDLIPLLQEDTYLKPNPVYSSYYHRKIESLKRARMLLAISESAALEARSQLKFSNDQIVNIFSACDSIFRPIEISNIEKHKLFNHFQITQPFIMYSGGADERKNLKRLIRAYAHLPKSLYETHQLVLVGKINCNEMTELQQLAKSINLSKDRLLFTGYISDEVLAQIYNLCTVFVLPSLHEGFGLTALEAMSCGAAVIGANVTSIPEVLNCKDALFDPYDEAAITQKLAQILDSVEFRKELRLHGLRQSRMFSWDHCAKMAIAAYEKLYANKSERRAIATPNHRPKLAYVSPLPPEQTGIANYSAEFIPALTKYYDIVAVVNQESVTDEWVHSNCPIRDVQWLRENAHNLDRVLYHIGNSPFHQHMLSLIIDIPGTVVLHDFFLSSMLGYLEENGVGQNSWAKSLYLSHGYPATKERYHSDNSYDVKVKYPANFDVLQCAKGIIVHSEYSRSLATEWYGAVFDNDWKVVPHPRKFIAQRDRAQSRAALGLGMHDFVVCCFGGMDPSKLNHLLLDAWIHSNLAKDKNCVLIFVGAKHGGKYGALLNKILNSSDSDKGVRMTGWVDMSTFWTYLSATDIAVQLRSTSRGETSGTVLDCMNHGVPTIVNANGAMAELPFDAVWMLPENFEVRQLTEALEHLRQDRERCKLLGKRSQEYIQNRHSPSNCAQQFAEAIENFHTASLCDTHALLDFIINLDSHQPTDDECKSLSQSIAQSFPLKQPAKKILVDISATCRTYLKTGIERVVSALVKGLIEGPLEGYRVEPVYLCDRGGFWHYRYATMYTLELLKCPTNGFHDEVVEPINGDILLCVDLSGQMLIDAEAQGLLKFYRNTGVSIHFIVYDLLPVKMPQFFPPGADISHNNWLQIVAKSEGAICISKVVAEELSEWIEENGVSSERTFKIDWFHLGADFNNFPFIEGFNDTPQWAIDQFKTRPTFIMVGTIEPRKGYTQVIEGFSHLWNKGLDVNLVIVGKEGWKGIPEELRRDIPQIIERIVTHPELDNHLFWLDSVTDTNLEELYSTSTCLIAASYGEGYGLPLIEAAQHKLPILARDIPVFREVAGEYAFYFKGKSPESIAQAVTEWLTLLSADKHPKSTSMPWSTWKASAAQLLQRILSKDPQTAMKIG</sequence>
<evidence type="ECO:0000256" key="1">
    <source>
        <dbReference type="ARBA" id="ARBA00022679"/>
    </source>
</evidence>
<dbReference type="RefSeq" id="WP_246908109.1">
    <property type="nucleotide sequence ID" value="NZ_JALJRB010000012.1"/>
</dbReference>
<feature type="domain" description="Glycosyl transferase family 1" evidence="2">
    <location>
        <begin position="617"/>
        <end position="789"/>
    </location>
</feature>
<feature type="domain" description="Glycosyl transferase family 1" evidence="2">
    <location>
        <begin position="223"/>
        <end position="377"/>
    </location>
</feature>
<protein>
    <submittedName>
        <fullName evidence="3">Glycosyltransferase</fullName>
        <ecNumber evidence="3">2.4.-.-</ecNumber>
    </submittedName>
</protein>
<dbReference type="GO" id="GO:0009103">
    <property type="term" value="P:lipopolysaccharide biosynthetic process"/>
    <property type="evidence" value="ECO:0007669"/>
    <property type="project" value="TreeGrafter"/>
</dbReference>
<evidence type="ECO:0000259" key="2">
    <source>
        <dbReference type="Pfam" id="PF00534"/>
    </source>
</evidence>
<keyword evidence="1 3" id="KW-0808">Transferase</keyword>
<dbReference type="Gene3D" id="3.40.50.2000">
    <property type="entry name" value="Glycogen Phosphorylase B"/>
    <property type="match status" value="4"/>
</dbReference>
<accession>A0AA41R588</accession>